<dbReference type="PROSITE" id="PS50826">
    <property type="entry name" value="RUN"/>
    <property type="match status" value="1"/>
</dbReference>
<organism evidence="2">
    <name type="scientific">Ceratitis capitata</name>
    <name type="common">Mediterranean fruit fly</name>
    <name type="synonym">Tephritis capitata</name>
    <dbReference type="NCBI Taxonomy" id="7213"/>
    <lineage>
        <taxon>Eukaryota</taxon>
        <taxon>Metazoa</taxon>
        <taxon>Ecdysozoa</taxon>
        <taxon>Arthropoda</taxon>
        <taxon>Hexapoda</taxon>
        <taxon>Insecta</taxon>
        <taxon>Pterygota</taxon>
        <taxon>Neoptera</taxon>
        <taxon>Endopterygota</taxon>
        <taxon>Diptera</taxon>
        <taxon>Brachycera</taxon>
        <taxon>Muscomorpha</taxon>
        <taxon>Tephritoidea</taxon>
        <taxon>Tephritidae</taxon>
        <taxon>Ceratitis</taxon>
        <taxon>Ceratitis</taxon>
    </lineage>
</organism>
<gene>
    <name evidence="2" type="primary">DEN5A</name>
</gene>
<dbReference type="EMBL" id="GAMC01015055">
    <property type="protein sequence ID" value="JAB91500.1"/>
    <property type="molecule type" value="mRNA"/>
</dbReference>
<sequence length="213" mass="24093">MLLEKMGTEAVALGLKGDGIEENTLIASLCDLLEKIWSHGLQTKQGKSALWCHLQAYLELQDARANNCNAPTITNVTPKALAGNKISSGSYASTTPALAWNVMRKRMDYLSTFQTDIDSPPSPNRSRSRDRNKFVGLEQLCPLPESLEFDVKYVLENIQTFIYFSTVKLGRVTQMNMKKSDIENSHTIYEGIMNSDMKIPKYFFTYLLDMYIN</sequence>
<protein>
    <submittedName>
        <fullName evidence="2">DENN domain-containing protein 5A</fullName>
    </submittedName>
</protein>
<reference evidence="2" key="2">
    <citation type="journal article" date="2014" name="BMC Genomics">
        <title>A genomic perspective to assessing quality of mass-reared SIT flies used in Mediterranean fruit fly (Ceratitis capitata) eradication in California.</title>
        <authorList>
            <person name="Calla B."/>
            <person name="Hall B."/>
            <person name="Hou S."/>
            <person name="Geib S.M."/>
        </authorList>
    </citation>
    <scope>NUCLEOTIDE SEQUENCE</scope>
</reference>
<dbReference type="Gene3D" id="1.20.58.900">
    <property type="match status" value="1"/>
</dbReference>
<dbReference type="AlphaFoldDB" id="W8ARQ9"/>
<dbReference type="GO" id="GO:0031267">
    <property type="term" value="F:small GTPase binding"/>
    <property type="evidence" value="ECO:0007669"/>
    <property type="project" value="InterPro"/>
</dbReference>
<dbReference type="PANTHER" id="PTHR46070">
    <property type="entry name" value="PINSTRIPE, ISOFORM A"/>
    <property type="match status" value="1"/>
</dbReference>
<dbReference type="PANTHER" id="PTHR46070:SF1">
    <property type="entry name" value="PINSTRIPE, ISOFORM A"/>
    <property type="match status" value="1"/>
</dbReference>
<accession>W8ARQ9</accession>
<dbReference type="OrthoDB" id="6019893at2759"/>
<evidence type="ECO:0000313" key="2">
    <source>
        <dbReference type="EMBL" id="JAB91500.1"/>
    </source>
</evidence>
<dbReference type="SUPFAM" id="SSF140741">
    <property type="entry name" value="RUN domain-like"/>
    <property type="match status" value="1"/>
</dbReference>
<proteinExistence type="evidence at transcript level"/>
<dbReference type="InterPro" id="IPR047278">
    <property type="entry name" value="DEN5A/B"/>
</dbReference>
<evidence type="ECO:0000259" key="1">
    <source>
        <dbReference type="PROSITE" id="PS50826"/>
    </source>
</evidence>
<feature type="domain" description="RUN" evidence="1">
    <location>
        <begin position="20"/>
        <end position="213"/>
    </location>
</feature>
<reference evidence="2" key="1">
    <citation type="submission" date="2013-07" db="EMBL/GenBank/DDBJ databases">
        <authorList>
            <person name="Geib S."/>
        </authorList>
    </citation>
    <scope>NUCLEOTIDE SEQUENCE</scope>
</reference>
<dbReference type="InterPro" id="IPR037213">
    <property type="entry name" value="Run_dom_sf"/>
</dbReference>
<dbReference type="InterPro" id="IPR004012">
    <property type="entry name" value="Run_dom"/>
</dbReference>
<name>W8ARQ9_CERCA</name>
<dbReference type="GO" id="GO:0005085">
    <property type="term" value="F:guanyl-nucleotide exchange factor activity"/>
    <property type="evidence" value="ECO:0007669"/>
    <property type="project" value="InterPro"/>
</dbReference>